<dbReference type="EMBL" id="MIHA01000003">
    <property type="protein sequence ID" value="ODQ91464.1"/>
    <property type="molecule type" value="Genomic_DNA"/>
</dbReference>
<dbReference type="Gene3D" id="3.40.50.150">
    <property type="entry name" value="Vaccinia Virus protein VP39"/>
    <property type="match status" value="1"/>
</dbReference>
<evidence type="ECO:0000256" key="4">
    <source>
        <dbReference type="ARBA" id="ARBA00022679"/>
    </source>
</evidence>
<evidence type="ECO:0000313" key="8">
    <source>
        <dbReference type="Proteomes" id="UP000094053"/>
    </source>
</evidence>
<sequence length="313" mass="34067">MARAENDTWDITESVGATALGVAAGRAAETNSENPLIRDPYAQMFLEAAGNGVWTMYLRPEELPAELVEIDPRFKERMQAMMGYTASRTLFFDEFFTDAAASGIRQAVILAAGLDARAWRLDWPAGSVVYEIDQPKVLDFKLSALEAHGVSPAATYVGVPVDLRNDWPAALRAAGFDPATPTAWSAEGLLPYLTASAQDVLFERITDLSAAGSRAAVEAFNNEFFSAESFARREEQIQLYREAAAKLGREDIAASGNLLYEEERTEVVDWLTAHGWRASGVSAADLLARNGRSVPSDLDDGVPQSVFVDARLP</sequence>
<accession>A0A1E3RNN3</accession>
<dbReference type="PANTHER" id="PTHR43619">
    <property type="entry name" value="S-ADENOSYL-L-METHIONINE-DEPENDENT METHYLTRANSFERASE YKTD-RELATED"/>
    <property type="match status" value="1"/>
</dbReference>
<evidence type="ECO:0000256" key="5">
    <source>
        <dbReference type="ARBA" id="ARBA00022691"/>
    </source>
</evidence>
<organism evidence="7 8">
    <name type="scientific">Mycolicibacterium flavescens</name>
    <name type="common">Mycobacterium flavescens</name>
    <dbReference type="NCBI Taxonomy" id="1776"/>
    <lineage>
        <taxon>Bacteria</taxon>
        <taxon>Bacillati</taxon>
        <taxon>Actinomycetota</taxon>
        <taxon>Actinomycetes</taxon>
        <taxon>Mycobacteriales</taxon>
        <taxon>Mycobacteriaceae</taxon>
        <taxon>Mycolicibacterium</taxon>
    </lineage>
</organism>
<name>A0A1E3RNN3_MYCFV</name>
<keyword evidence="4 7" id="KW-0808">Transferase</keyword>
<dbReference type="PANTHER" id="PTHR43619:SF2">
    <property type="entry name" value="S-ADENOSYL-L-METHIONINE-DEPENDENT METHYLTRANSFERASES SUPERFAMILY PROTEIN"/>
    <property type="match status" value="1"/>
</dbReference>
<dbReference type="InterPro" id="IPR029063">
    <property type="entry name" value="SAM-dependent_MTases_sf"/>
</dbReference>
<dbReference type="AlphaFoldDB" id="A0A1E3RNN3"/>
<dbReference type="SUPFAM" id="SSF53335">
    <property type="entry name" value="S-adenosyl-L-methionine-dependent methyltransferases"/>
    <property type="match status" value="1"/>
</dbReference>
<dbReference type="Pfam" id="PF04072">
    <property type="entry name" value="LCM"/>
    <property type="match status" value="1"/>
</dbReference>
<keyword evidence="3 6" id="KW-0489">Methyltransferase</keyword>
<dbReference type="InterPro" id="IPR011610">
    <property type="entry name" value="SAM_mthyl_Trfase_ML2640-like"/>
</dbReference>
<comment type="similarity">
    <text evidence="2 6">Belongs to the UPF0677 family.</text>
</comment>
<evidence type="ECO:0000256" key="1">
    <source>
        <dbReference type="ARBA" id="ARBA00003907"/>
    </source>
</evidence>
<protein>
    <recommendedName>
        <fullName evidence="6">S-adenosyl-L-methionine-dependent methyltransferase</fullName>
        <ecNumber evidence="6">2.1.1.-</ecNumber>
    </recommendedName>
</protein>
<evidence type="ECO:0000313" key="7">
    <source>
        <dbReference type="EMBL" id="ODQ91464.1"/>
    </source>
</evidence>
<evidence type="ECO:0000256" key="2">
    <source>
        <dbReference type="ARBA" id="ARBA00008138"/>
    </source>
</evidence>
<dbReference type="STRING" id="1776.BHQ18_05020"/>
<comment type="caution">
    <text evidence="7">The sequence shown here is derived from an EMBL/GenBank/DDBJ whole genome shotgun (WGS) entry which is preliminary data.</text>
</comment>
<dbReference type="GO" id="GO:0032259">
    <property type="term" value="P:methylation"/>
    <property type="evidence" value="ECO:0007669"/>
    <property type="project" value="UniProtKB-KW"/>
</dbReference>
<dbReference type="InterPro" id="IPR007213">
    <property type="entry name" value="Ppm1/Ppm2/Tcmp"/>
</dbReference>
<reference evidence="8" key="1">
    <citation type="submission" date="2016-09" db="EMBL/GenBank/DDBJ databases">
        <authorList>
            <person name="Greninger A.L."/>
            <person name="Jerome K.R."/>
            <person name="Mcnair B."/>
            <person name="Wallis C."/>
            <person name="Fang F."/>
        </authorList>
    </citation>
    <scope>NUCLEOTIDE SEQUENCE [LARGE SCALE GENOMIC DNA]</scope>
    <source>
        <strain evidence="8">M6</strain>
    </source>
</reference>
<dbReference type="NCBIfam" id="TIGR00027">
    <property type="entry name" value="mthyl_TIGR00027"/>
    <property type="match status" value="1"/>
</dbReference>
<dbReference type="FunFam" id="3.40.50.150:FF:000152">
    <property type="entry name" value="S-adenosyl-L-methionine-dependent methyltransferase"/>
    <property type="match status" value="1"/>
</dbReference>
<keyword evidence="5 6" id="KW-0949">S-adenosyl-L-methionine</keyword>
<dbReference type="OrthoDB" id="9806164at2"/>
<dbReference type="RefSeq" id="WP_069412487.1">
    <property type="nucleotide sequence ID" value="NZ_JACKUL010000008.1"/>
</dbReference>
<comment type="function">
    <text evidence="1 6">Exhibits S-adenosyl-L-methionine-dependent methyltransferase activity.</text>
</comment>
<keyword evidence="8" id="KW-1185">Reference proteome</keyword>
<gene>
    <name evidence="7" type="ORF">BHQ18_05020</name>
</gene>
<evidence type="ECO:0000256" key="3">
    <source>
        <dbReference type="ARBA" id="ARBA00022603"/>
    </source>
</evidence>
<dbReference type="EC" id="2.1.1.-" evidence="6"/>
<dbReference type="GO" id="GO:0008168">
    <property type="term" value="F:methyltransferase activity"/>
    <property type="evidence" value="ECO:0007669"/>
    <property type="project" value="UniProtKB-UniRule"/>
</dbReference>
<proteinExistence type="inferred from homology"/>
<dbReference type="Proteomes" id="UP000094053">
    <property type="component" value="Unassembled WGS sequence"/>
</dbReference>
<evidence type="ECO:0000256" key="6">
    <source>
        <dbReference type="RuleBase" id="RU362030"/>
    </source>
</evidence>